<reference evidence="2 3" key="1">
    <citation type="submission" date="2019-02" db="EMBL/GenBank/DDBJ databases">
        <title>Deep-cultivation of Planctomycetes and their phenomic and genomic characterization uncovers novel biology.</title>
        <authorList>
            <person name="Wiegand S."/>
            <person name="Jogler M."/>
            <person name="Boedeker C."/>
            <person name="Pinto D."/>
            <person name="Vollmers J."/>
            <person name="Rivas-Marin E."/>
            <person name="Kohn T."/>
            <person name="Peeters S.H."/>
            <person name="Heuer A."/>
            <person name="Rast P."/>
            <person name="Oberbeckmann S."/>
            <person name="Bunk B."/>
            <person name="Jeske O."/>
            <person name="Meyerdierks A."/>
            <person name="Storesund J.E."/>
            <person name="Kallscheuer N."/>
            <person name="Luecker S."/>
            <person name="Lage O.M."/>
            <person name="Pohl T."/>
            <person name="Merkel B.J."/>
            <person name="Hornburger P."/>
            <person name="Mueller R.-W."/>
            <person name="Bruemmer F."/>
            <person name="Labrenz M."/>
            <person name="Spormann A.M."/>
            <person name="Op Den Camp H."/>
            <person name="Overmann J."/>
            <person name="Amann R."/>
            <person name="Jetten M.S.M."/>
            <person name="Mascher T."/>
            <person name="Medema M.H."/>
            <person name="Devos D.P."/>
            <person name="Kaster A.-K."/>
            <person name="Ovreas L."/>
            <person name="Rohde M."/>
            <person name="Galperin M.Y."/>
            <person name="Jogler C."/>
        </authorList>
    </citation>
    <scope>NUCLEOTIDE SEQUENCE [LARGE SCALE GENOMIC DNA]</scope>
    <source>
        <strain evidence="2 3">Pla144</strain>
    </source>
</reference>
<dbReference type="Proteomes" id="UP000318437">
    <property type="component" value="Unassembled WGS sequence"/>
</dbReference>
<evidence type="ECO:0000256" key="1">
    <source>
        <dbReference type="SAM" id="Phobius"/>
    </source>
</evidence>
<protein>
    <submittedName>
        <fullName evidence="2">ABC-2 family transporter protein</fullName>
    </submittedName>
</protein>
<feature type="transmembrane region" description="Helical" evidence="1">
    <location>
        <begin position="477"/>
        <end position="495"/>
    </location>
</feature>
<proteinExistence type="predicted"/>
<dbReference type="EMBL" id="SJPS01000004">
    <property type="protein sequence ID" value="TWU25828.1"/>
    <property type="molecule type" value="Genomic_DNA"/>
</dbReference>
<keyword evidence="1" id="KW-1133">Transmembrane helix</keyword>
<evidence type="ECO:0000313" key="2">
    <source>
        <dbReference type="EMBL" id="TWU25828.1"/>
    </source>
</evidence>
<feature type="transmembrane region" description="Helical" evidence="1">
    <location>
        <begin position="575"/>
        <end position="597"/>
    </location>
</feature>
<organism evidence="2 3">
    <name type="scientific">Bythopirellula polymerisocia</name>
    <dbReference type="NCBI Taxonomy" id="2528003"/>
    <lineage>
        <taxon>Bacteria</taxon>
        <taxon>Pseudomonadati</taxon>
        <taxon>Planctomycetota</taxon>
        <taxon>Planctomycetia</taxon>
        <taxon>Pirellulales</taxon>
        <taxon>Lacipirellulaceae</taxon>
        <taxon>Bythopirellula</taxon>
    </lineage>
</organism>
<keyword evidence="1" id="KW-0472">Membrane</keyword>
<accession>A0A5C6CN27</accession>
<feature type="transmembrane region" description="Helical" evidence="1">
    <location>
        <begin position="175"/>
        <end position="197"/>
    </location>
</feature>
<feature type="transmembrane region" description="Helical" evidence="1">
    <location>
        <begin position="448"/>
        <end position="470"/>
    </location>
</feature>
<gene>
    <name evidence="2" type="ORF">Pla144_30400</name>
</gene>
<comment type="caution">
    <text evidence="2">The sequence shown here is derived from an EMBL/GenBank/DDBJ whole genome shotgun (WGS) entry which is preliminary data.</text>
</comment>
<dbReference type="PANTHER" id="PTHR43471:SF10">
    <property type="entry name" value="SLL1107 PROTEIN"/>
    <property type="match status" value="1"/>
</dbReference>
<dbReference type="AlphaFoldDB" id="A0A5C6CN27"/>
<dbReference type="OrthoDB" id="231083at2"/>
<dbReference type="PANTHER" id="PTHR43471">
    <property type="entry name" value="ABC TRANSPORTER PERMEASE"/>
    <property type="match status" value="1"/>
</dbReference>
<keyword evidence="1" id="KW-0812">Transmembrane</keyword>
<feature type="transmembrane region" description="Helical" evidence="1">
    <location>
        <begin position="125"/>
        <end position="148"/>
    </location>
</feature>
<sequence length="604" mass="66541">MVLEHEILPYFQWLWSGGAGSIGALPRFLLVALGLGLLGLMLGYVIAAARHGLLRGGDIVYRTITNGVRELFETSPRRVMALAGLAMKEAWRRRVVVALVVFFIILIFASWFLKKNHQDPAKLYISFVLTATTYLVLGIALLLSAFSLPNDFKTKTIYTIVTKPVRLGEIVLGRILGFTAVGTILLAIMGVCSYVFVNRSLDHTHGIDEVSLKNVTDADGANIGKDGRTTLENYHRHDVELDTNGDGFALGNFGHTHKIVQRGGKGMVLGADGIMRARVPQWGKLTFLDRQGVPKERGISVGSEWTYRSFVDGSTQATAIWTFDKISEALNSEEEGGLPIGLIVRVFRTHKGTIGKAITGSIQVRNPETGLTSDLIPFAALDAKIDERAIPRKLTGTDNSELDLYKDLVSSNGQLEIRVQCLERGQYFGFAQPDMYIRMRDASPMVNYVKVCLSIWVQMVIVIAIGVAASTLLSGPVAMLFTVSFIVLGFFRPFFVDVAQGPQYGGGPIESFYRLITQMNMISALEDSAVTRLIKGVDWVYESLMLSLAQVLPDFSKLSTVDFAAYGFNVPADLVFQNLTMCLAYVVGMSILGYFLFRTREVAR</sequence>
<keyword evidence="3" id="KW-1185">Reference proteome</keyword>
<dbReference type="RefSeq" id="WP_146451400.1">
    <property type="nucleotide sequence ID" value="NZ_SJPS01000004.1"/>
</dbReference>
<evidence type="ECO:0000313" key="3">
    <source>
        <dbReference type="Proteomes" id="UP000318437"/>
    </source>
</evidence>
<feature type="transmembrane region" description="Helical" evidence="1">
    <location>
        <begin position="28"/>
        <end position="47"/>
    </location>
</feature>
<name>A0A5C6CN27_9BACT</name>
<feature type="transmembrane region" description="Helical" evidence="1">
    <location>
        <begin position="95"/>
        <end position="113"/>
    </location>
</feature>